<organism evidence="2 3">
    <name type="scientific">Cotesia congregata</name>
    <name type="common">Parasitoid wasp</name>
    <name type="synonym">Apanteles congregatus</name>
    <dbReference type="NCBI Taxonomy" id="51543"/>
    <lineage>
        <taxon>Eukaryota</taxon>
        <taxon>Metazoa</taxon>
        <taxon>Ecdysozoa</taxon>
        <taxon>Arthropoda</taxon>
        <taxon>Hexapoda</taxon>
        <taxon>Insecta</taxon>
        <taxon>Pterygota</taxon>
        <taxon>Neoptera</taxon>
        <taxon>Endopterygota</taxon>
        <taxon>Hymenoptera</taxon>
        <taxon>Apocrita</taxon>
        <taxon>Ichneumonoidea</taxon>
        <taxon>Braconidae</taxon>
        <taxon>Microgastrinae</taxon>
        <taxon>Cotesia</taxon>
    </lineage>
</organism>
<dbReference type="OrthoDB" id="7679028at2759"/>
<evidence type="ECO:0000313" key="3">
    <source>
        <dbReference type="Proteomes" id="UP000786811"/>
    </source>
</evidence>
<dbReference type="AlphaFoldDB" id="A0A8J2HGS1"/>
<feature type="non-terminal residue" evidence="2">
    <location>
        <position position="1"/>
    </location>
</feature>
<name>A0A8J2HGS1_COTCN</name>
<keyword evidence="1" id="KW-1133">Transmembrane helix</keyword>
<feature type="transmembrane region" description="Helical" evidence="1">
    <location>
        <begin position="353"/>
        <end position="373"/>
    </location>
</feature>
<dbReference type="Proteomes" id="UP000786811">
    <property type="component" value="Unassembled WGS sequence"/>
</dbReference>
<sequence length="486" mass="55941">MTPCIFEKLNPVVMSNDIHEIIHESWIDEGIPTILIGPSVQIDNSRTMFLPALPTYLLSTNKLQEVLRKVKSSSWWNIDSRFLIVDIFKNCDNAWNILQIMWKMNLLSSLLICQDVDDSIALYTYNPYANYAPYPWQHVNTTFNERNQQWTLFKRHDFEGQYGCSNLFFDKTKHLNGSEVIVEAMVSPQVSIEVGKAYNINSIEEKMPFFISASFKEVFSALNLMPTIYYIDVTKAKNIKNQSKGGFLQNLAGGTCDIGLNFLSVTDDHDTLDLLYPRRTINFIILTRHNKIISSVDDLGFVFSFGTIILAAAIFIITFIVLLICKRLQFGSALLEILSLLLSMSMNCKFYRLSLRIFVTSVLIFVIFMNAIYQSKMSAYSTRLNRDAVNSINDLFDLKYSIYMIRYAGKIVGVSDWDDKQKKYVQFTDYLCFNHVIQSNNSHTACLGPDRGHLSIAFKYNLHATLVNIHQFETPFVRNDWPLKSR</sequence>
<dbReference type="EMBL" id="CAJNRD030001121">
    <property type="protein sequence ID" value="CAG5095850.1"/>
    <property type="molecule type" value="Genomic_DNA"/>
</dbReference>
<proteinExistence type="predicted"/>
<gene>
    <name evidence="2" type="ORF">HICCMSTLAB_LOCUS7914</name>
</gene>
<accession>A0A8J2HGS1</accession>
<evidence type="ECO:0000256" key="1">
    <source>
        <dbReference type="SAM" id="Phobius"/>
    </source>
</evidence>
<keyword evidence="3" id="KW-1185">Reference proteome</keyword>
<protein>
    <submittedName>
        <fullName evidence="2">Uncharacterized protein</fullName>
    </submittedName>
</protein>
<keyword evidence="1" id="KW-0472">Membrane</keyword>
<keyword evidence="1" id="KW-0812">Transmembrane</keyword>
<comment type="caution">
    <text evidence="2">The sequence shown here is derived from an EMBL/GenBank/DDBJ whole genome shotgun (WGS) entry which is preliminary data.</text>
</comment>
<reference evidence="2" key="1">
    <citation type="submission" date="2021-04" db="EMBL/GenBank/DDBJ databases">
        <authorList>
            <person name="Chebbi M.A.C M."/>
        </authorList>
    </citation>
    <scope>NUCLEOTIDE SEQUENCE</scope>
</reference>
<feature type="transmembrane region" description="Helical" evidence="1">
    <location>
        <begin position="299"/>
        <end position="323"/>
    </location>
</feature>
<evidence type="ECO:0000313" key="2">
    <source>
        <dbReference type="EMBL" id="CAG5095850.1"/>
    </source>
</evidence>